<dbReference type="InterPro" id="IPR029071">
    <property type="entry name" value="Ubiquitin-like_domsf"/>
</dbReference>
<dbReference type="InterPro" id="IPR000626">
    <property type="entry name" value="Ubiquitin-like_dom"/>
</dbReference>
<feature type="compositionally biased region" description="Basic and acidic residues" evidence="1">
    <location>
        <begin position="71"/>
        <end position="81"/>
    </location>
</feature>
<dbReference type="PANTHER" id="PTHR36649:SF28">
    <property type="entry name" value="UBIQUITIN-LIKE DOMAIN-CONTAINING PROTEIN"/>
    <property type="match status" value="1"/>
</dbReference>
<keyword evidence="4" id="KW-1185">Reference proteome</keyword>
<reference evidence="3 4" key="1">
    <citation type="submission" date="2017-11" db="EMBL/GenBank/DDBJ databases">
        <title>The genome of Rhizophagus clarus HR1 reveals common genetic basis of auxotrophy among arbuscular mycorrhizal fungi.</title>
        <authorList>
            <person name="Kobayashi Y."/>
        </authorList>
    </citation>
    <scope>NUCLEOTIDE SEQUENCE [LARGE SCALE GENOMIC DNA]</scope>
    <source>
        <strain evidence="3 4">HR1</strain>
    </source>
</reference>
<accession>A0A2Z6RC20</accession>
<evidence type="ECO:0000313" key="3">
    <source>
        <dbReference type="EMBL" id="GBB95129.1"/>
    </source>
</evidence>
<gene>
    <name evidence="3" type="ORF">RclHR1_24800001</name>
</gene>
<feature type="compositionally biased region" description="Low complexity" evidence="1">
    <location>
        <begin position="59"/>
        <end position="70"/>
    </location>
</feature>
<dbReference type="Proteomes" id="UP000247702">
    <property type="component" value="Unassembled WGS sequence"/>
</dbReference>
<dbReference type="InterPro" id="IPR019956">
    <property type="entry name" value="Ubiquitin_dom"/>
</dbReference>
<proteinExistence type="predicted"/>
<dbReference type="Gene3D" id="3.10.20.90">
    <property type="entry name" value="Phosphatidylinositol 3-kinase Catalytic Subunit, Chain A, domain 1"/>
    <property type="match status" value="1"/>
</dbReference>
<evidence type="ECO:0000256" key="1">
    <source>
        <dbReference type="SAM" id="MobiDB-lite"/>
    </source>
</evidence>
<comment type="caution">
    <text evidence="3">The sequence shown here is derived from an EMBL/GenBank/DDBJ whole genome shotgun (WGS) entry which is preliminary data.</text>
</comment>
<sequence length="379" mass="43230">MSNELLAAALSAITNSNVISYDDYRKRGDTGGYIQLNLDDLYQSHLIGHGTEDNINNESSRLLQSSSSRSKNPDIRQESDSYGQHERIVFIKSPTGKIIKINVDLSETIDQLKAKIHDEEGIPPGQQRLIFGIDIELDKGGATLTDYNIHFECILYLKFISSDGGIYGLFIHPKMFDPDYDYNFTDVNDKGKTFMRGNFEYQRPCGWKRFALNVLNKYEDNIWLGVNNRQCSTSSTQNEWPVSYHGTAKHNCKSIAEDGYLLSKCKRFAFGHGVYSTPDIDVAYRYATEFTYKDEEYRVVFQNRVNPNNLNIITKEETGVGEYWISPDGADLRPYGICIWKENCRPFQSFEPFQSFIRGEKLKLFNIAVGVVLGGILDL</sequence>
<dbReference type="SMART" id="SM00213">
    <property type="entry name" value="UBQ"/>
    <property type="match status" value="1"/>
</dbReference>
<evidence type="ECO:0000313" key="4">
    <source>
        <dbReference type="Proteomes" id="UP000247702"/>
    </source>
</evidence>
<dbReference type="EMBL" id="BEXD01001647">
    <property type="protein sequence ID" value="GBB95129.1"/>
    <property type="molecule type" value="Genomic_DNA"/>
</dbReference>
<dbReference type="AlphaFoldDB" id="A0A2Z6RC20"/>
<feature type="region of interest" description="Disordered" evidence="1">
    <location>
        <begin position="52"/>
        <end position="81"/>
    </location>
</feature>
<organism evidence="3 4">
    <name type="scientific">Rhizophagus clarus</name>
    <dbReference type="NCBI Taxonomy" id="94130"/>
    <lineage>
        <taxon>Eukaryota</taxon>
        <taxon>Fungi</taxon>
        <taxon>Fungi incertae sedis</taxon>
        <taxon>Mucoromycota</taxon>
        <taxon>Glomeromycotina</taxon>
        <taxon>Glomeromycetes</taxon>
        <taxon>Glomerales</taxon>
        <taxon>Glomeraceae</taxon>
        <taxon>Rhizophagus</taxon>
    </lineage>
</organism>
<name>A0A2Z6RC20_9GLOM</name>
<feature type="domain" description="Ubiquitin-like" evidence="2">
    <location>
        <begin position="89"/>
        <end position="164"/>
    </location>
</feature>
<dbReference type="PROSITE" id="PS50053">
    <property type="entry name" value="UBIQUITIN_2"/>
    <property type="match status" value="1"/>
</dbReference>
<dbReference type="Gene3D" id="3.90.175.10">
    <property type="entry name" value="Diphtheria Toxin, domain 1"/>
    <property type="match status" value="1"/>
</dbReference>
<protein>
    <recommendedName>
        <fullName evidence="2">Ubiquitin-like domain-containing protein</fullName>
    </recommendedName>
</protein>
<dbReference type="PANTHER" id="PTHR36649">
    <property type="entry name" value="UBIQUITIN-LIKE DOMAIN-CONTAINING PROTEIN"/>
    <property type="match status" value="1"/>
</dbReference>
<evidence type="ECO:0000259" key="2">
    <source>
        <dbReference type="PROSITE" id="PS50053"/>
    </source>
</evidence>
<dbReference type="Pfam" id="PF00240">
    <property type="entry name" value="ubiquitin"/>
    <property type="match status" value="1"/>
</dbReference>
<dbReference type="SUPFAM" id="SSF54236">
    <property type="entry name" value="Ubiquitin-like"/>
    <property type="match status" value="1"/>
</dbReference>
<dbReference type="STRING" id="94130.A0A2Z6RC20"/>
<dbReference type="SUPFAM" id="SSF56399">
    <property type="entry name" value="ADP-ribosylation"/>
    <property type="match status" value="1"/>
</dbReference>
<dbReference type="PRINTS" id="PR00348">
    <property type="entry name" value="UBIQUITIN"/>
</dbReference>